<protein>
    <submittedName>
        <fullName evidence="2">Uncharacterized protein</fullName>
    </submittedName>
</protein>
<evidence type="ECO:0000313" key="2">
    <source>
        <dbReference type="WBParaSite" id="PS1159_v2.g16342.t1"/>
    </source>
</evidence>
<accession>A0AC35FDK7</accession>
<dbReference type="Proteomes" id="UP000887580">
    <property type="component" value="Unplaced"/>
</dbReference>
<name>A0AC35FDK7_9BILA</name>
<proteinExistence type="predicted"/>
<organism evidence="1 2">
    <name type="scientific">Panagrolaimus sp. PS1159</name>
    <dbReference type="NCBI Taxonomy" id="55785"/>
    <lineage>
        <taxon>Eukaryota</taxon>
        <taxon>Metazoa</taxon>
        <taxon>Ecdysozoa</taxon>
        <taxon>Nematoda</taxon>
        <taxon>Chromadorea</taxon>
        <taxon>Rhabditida</taxon>
        <taxon>Tylenchina</taxon>
        <taxon>Panagrolaimomorpha</taxon>
        <taxon>Panagrolaimoidea</taxon>
        <taxon>Panagrolaimidae</taxon>
        <taxon>Panagrolaimus</taxon>
    </lineage>
</organism>
<evidence type="ECO:0000313" key="1">
    <source>
        <dbReference type="Proteomes" id="UP000887580"/>
    </source>
</evidence>
<reference evidence="2" key="1">
    <citation type="submission" date="2022-11" db="UniProtKB">
        <authorList>
            <consortium name="WormBaseParasite"/>
        </authorList>
    </citation>
    <scope>IDENTIFICATION</scope>
</reference>
<dbReference type="WBParaSite" id="PS1159_v2.g16342.t1">
    <property type="protein sequence ID" value="PS1159_v2.g16342.t1"/>
    <property type="gene ID" value="PS1159_v2.g16342"/>
</dbReference>
<sequence length="128" mass="14574">MNRNLANPAKEEENSSMDFLNSIIADQQKKLQKYENFLESIGQRLPSLTAVPSEHAPVSQPVKVAPKTFVAPPNREYCDICEEFVHDTKVCPNRPMDQPSFIPIMKPRAFCEECDMFVEEKCALHSNC</sequence>